<dbReference type="NCBIfam" id="TIGR00254">
    <property type="entry name" value="GGDEF"/>
    <property type="match status" value="1"/>
</dbReference>
<name>A0ABV3QWH3_9HYPH</name>
<dbReference type="CDD" id="cd01949">
    <property type="entry name" value="GGDEF"/>
    <property type="match status" value="1"/>
</dbReference>
<feature type="domain" description="GGDEF" evidence="4">
    <location>
        <begin position="116"/>
        <end position="248"/>
    </location>
</feature>
<sequence length="253" mass="27895">MNSIRDWLASWSLASVKRAALLFAIVLIGVEAMVLTYYWGDGTEQLMFELAISAVITTTVGVPVLLYVVSQHERLRQLSERLAYLSSTDQMTGLLNRQTFVERLGMEFRKPGGETSRGVVAYVDADHFKRLNDRFGHRVGDRVIQLIAQHIRAVTRSDDLCGRLGGEEFGIFLVGATLEEAGGIAERLRREVNACEIEVDVPGVSVSVSIGIAAHRPGESALDTMQAADRSLYAAKNEGRNAVVIELQRYRAA</sequence>
<dbReference type="InterPro" id="IPR000160">
    <property type="entry name" value="GGDEF_dom"/>
</dbReference>
<dbReference type="PROSITE" id="PS50887">
    <property type="entry name" value="GGDEF"/>
    <property type="match status" value="1"/>
</dbReference>
<evidence type="ECO:0000259" key="4">
    <source>
        <dbReference type="PROSITE" id="PS50887"/>
    </source>
</evidence>
<feature type="transmembrane region" description="Helical" evidence="3">
    <location>
        <begin position="46"/>
        <end position="69"/>
    </location>
</feature>
<proteinExistence type="predicted"/>
<dbReference type="SMART" id="SM00267">
    <property type="entry name" value="GGDEF"/>
    <property type="match status" value="1"/>
</dbReference>
<keyword evidence="3" id="KW-1133">Transmembrane helix</keyword>
<organism evidence="5 6">
    <name type="scientific">Mesorhizobium marinum</name>
    <dbReference type="NCBI Taxonomy" id="3228790"/>
    <lineage>
        <taxon>Bacteria</taxon>
        <taxon>Pseudomonadati</taxon>
        <taxon>Pseudomonadota</taxon>
        <taxon>Alphaproteobacteria</taxon>
        <taxon>Hyphomicrobiales</taxon>
        <taxon>Phyllobacteriaceae</taxon>
        <taxon>Mesorhizobium</taxon>
    </lineage>
</organism>
<evidence type="ECO:0000256" key="1">
    <source>
        <dbReference type="ARBA" id="ARBA00012528"/>
    </source>
</evidence>
<evidence type="ECO:0000313" key="5">
    <source>
        <dbReference type="EMBL" id="MEW9805427.1"/>
    </source>
</evidence>
<keyword evidence="6" id="KW-1185">Reference proteome</keyword>
<feature type="transmembrane region" description="Helical" evidence="3">
    <location>
        <begin position="20"/>
        <end position="40"/>
    </location>
</feature>
<comment type="catalytic activity">
    <reaction evidence="2">
        <text>2 GTP = 3',3'-c-di-GMP + 2 diphosphate</text>
        <dbReference type="Rhea" id="RHEA:24898"/>
        <dbReference type="ChEBI" id="CHEBI:33019"/>
        <dbReference type="ChEBI" id="CHEBI:37565"/>
        <dbReference type="ChEBI" id="CHEBI:58805"/>
        <dbReference type="EC" id="2.7.7.65"/>
    </reaction>
</comment>
<dbReference type="PANTHER" id="PTHR45138:SF9">
    <property type="entry name" value="DIGUANYLATE CYCLASE DGCM-RELATED"/>
    <property type="match status" value="1"/>
</dbReference>
<keyword evidence="3" id="KW-0812">Transmembrane</keyword>
<evidence type="ECO:0000256" key="3">
    <source>
        <dbReference type="SAM" id="Phobius"/>
    </source>
</evidence>
<accession>A0ABV3QWH3</accession>
<dbReference type="Pfam" id="PF00990">
    <property type="entry name" value="GGDEF"/>
    <property type="match status" value="1"/>
</dbReference>
<dbReference type="Proteomes" id="UP001556196">
    <property type="component" value="Unassembled WGS sequence"/>
</dbReference>
<gene>
    <name evidence="5" type="ORF">ABUE31_05450</name>
</gene>
<comment type="caution">
    <text evidence="5">The sequence shown here is derived from an EMBL/GenBank/DDBJ whole genome shotgun (WGS) entry which is preliminary data.</text>
</comment>
<dbReference type="EC" id="2.7.7.65" evidence="1"/>
<dbReference type="InterPro" id="IPR043128">
    <property type="entry name" value="Rev_trsase/Diguanyl_cyclase"/>
</dbReference>
<reference evidence="5 6" key="1">
    <citation type="submission" date="2024-06" db="EMBL/GenBank/DDBJ databases">
        <authorList>
            <person name="Tuo L."/>
        </authorList>
    </citation>
    <scope>NUCLEOTIDE SEQUENCE [LARGE SCALE GENOMIC DNA]</scope>
    <source>
        <strain evidence="5 6">ZMM04-5</strain>
    </source>
</reference>
<evidence type="ECO:0000313" key="6">
    <source>
        <dbReference type="Proteomes" id="UP001556196"/>
    </source>
</evidence>
<evidence type="ECO:0000256" key="2">
    <source>
        <dbReference type="ARBA" id="ARBA00034247"/>
    </source>
</evidence>
<dbReference type="PANTHER" id="PTHR45138">
    <property type="entry name" value="REGULATORY COMPONENTS OF SENSORY TRANSDUCTION SYSTEM"/>
    <property type="match status" value="1"/>
</dbReference>
<dbReference type="SUPFAM" id="SSF55073">
    <property type="entry name" value="Nucleotide cyclase"/>
    <property type="match status" value="1"/>
</dbReference>
<protein>
    <recommendedName>
        <fullName evidence="1">diguanylate cyclase</fullName>
        <ecNumber evidence="1">2.7.7.65</ecNumber>
    </recommendedName>
</protein>
<keyword evidence="3" id="KW-0472">Membrane</keyword>
<dbReference type="EMBL" id="JBFOCI010000001">
    <property type="protein sequence ID" value="MEW9805427.1"/>
    <property type="molecule type" value="Genomic_DNA"/>
</dbReference>
<dbReference type="Gene3D" id="3.30.70.270">
    <property type="match status" value="1"/>
</dbReference>
<dbReference type="InterPro" id="IPR050469">
    <property type="entry name" value="Diguanylate_Cyclase"/>
</dbReference>
<dbReference type="RefSeq" id="WP_367722474.1">
    <property type="nucleotide sequence ID" value="NZ_JBFOCH010000079.1"/>
</dbReference>
<dbReference type="InterPro" id="IPR029787">
    <property type="entry name" value="Nucleotide_cyclase"/>
</dbReference>